<dbReference type="Gene3D" id="3.40.50.300">
    <property type="entry name" value="P-loop containing nucleotide triphosphate hydrolases"/>
    <property type="match status" value="1"/>
</dbReference>
<protein>
    <recommendedName>
        <fullName evidence="1">Tr-type G domain-containing protein</fullName>
    </recommendedName>
</protein>
<dbReference type="AlphaFoldDB" id="A0A367WWJ2"/>
<reference evidence="2 3" key="1">
    <citation type="submission" date="2014-07" db="EMBL/GenBank/DDBJ databases">
        <title>Draft genome sequence of Thalassospira profundimaris PR54-5.</title>
        <authorList>
            <person name="Lai Q."/>
            <person name="Shao Z."/>
        </authorList>
    </citation>
    <scope>NUCLEOTIDE SEQUENCE [LARGE SCALE GENOMIC DNA]</scope>
    <source>
        <strain evidence="2 3">PR54-5</strain>
    </source>
</reference>
<proteinExistence type="predicted"/>
<comment type="caution">
    <text evidence="2">The sequence shown here is derived from an EMBL/GenBank/DDBJ whole genome shotgun (WGS) entry which is preliminary data.</text>
</comment>
<organism evidence="2 3">
    <name type="scientific">Thalassospira profundimaris</name>
    <dbReference type="NCBI Taxonomy" id="502049"/>
    <lineage>
        <taxon>Bacteria</taxon>
        <taxon>Pseudomonadati</taxon>
        <taxon>Pseudomonadota</taxon>
        <taxon>Alphaproteobacteria</taxon>
        <taxon>Rhodospirillales</taxon>
        <taxon>Thalassospiraceae</taxon>
        <taxon>Thalassospira</taxon>
    </lineage>
</organism>
<evidence type="ECO:0000313" key="2">
    <source>
        <dbReference type="EMBL" id="RCK45825.1"/>
    </source>
</evidence>
<name>A0A367WWJ2_9PROT</name>
<dbReference type="InterPro" id="IPR027417">
    <property type="entry name" value="P-loop_NTPase"/>
</dbReference>
<dbReference type="Proteomes" id="UP000252255">
    <property type="component" value="Unassembled WGS sequence"/>
</dbReference>
<dbReference type="GO" id="GO:0003924">
    <property type="term" value="F:GTPase activity"/>
    <property type="evidence" value="ECO:0007669"/>
    <property type="project" value="InterPro"/>
</dbReference>
<evidence type="ECO:0000313" key="3">
    <source>
        <dbReference type="Proteomes" id="UP000252255"/>
    </source>
</evidence>
<gene>
    <name evidence="2" type="ORF">TH30_11850</name>
</gene>
<dbReference type="EMBL" id="JPWI01000006">
    <property type="protein sequence ID" value="RCK45825.1"/>
    <property type="molecule type" value="Genomic_DNA"/>
</dbReference>
<dbReference type="InterPro" id="IPR000795">
    <property type="entry name" value="T_Tr_GTP-bd_dom"/>
</dbReference>
<dbReference type="Pfam" id="PF00009">
    <property type="entry name" value="GTP_EFTU"/>
    <property type="match status" value="1"/>
</dbReference>
<sequence>MPQTREHIMLARQVGVPALVVSMNKVDQIDDEELLELVELKSVNGLAVSVIVGELCRLHVFLSHGWADSVPPGALREVWSALDGERGQGIATRVRSAVTRA</sequence>
<evidence type="ECO:0000259" key="1">
    <source>
        <dbReference type="Pfam" id="PF00009"/>
    </source>
</evidence>
<feature type="domain" description="Tr-type G" evidence="1">
    <location>
        <begin position="1"/>
        <end position="40"/>
    </location>
</feature>
<dbReference type="SUPFAM" id="SSF52540">
    <property type="entry name" value="P-loop containing nucleoside triphosphate hydrolases"/>
    <property type="match status" value="1"/>
</dbReference>
<dbReference type="GO" id="GO:0005525">
    <property type="term" value="F:GTP binding"/>
    <property type="evidence" value="ECO:0007669"/>
    <property type="project" value="InterPro"/>
</dbReference>
<accession>A0A367WWJ2</accession>